<keyword evidence="2" id="KW-1185">Reference proteome</keyword>
<organism evidence="1 2">
    <name type="scientific">Conidiobolus coronatus (strain ATCC 28846 / CBS 209.66 / NRRL 28638)</name>
    <name type="common">Delacroixia coronata</name>
    <dbReference type="NCBI Taxonomy" id="796925"/>
    <lineage>
        <taxon>Eukaryota</taxon>
        <taxon>Fungi</taxon>
        <taxon>Fungi incertae sedis</taxon>
        <taxon>Zoopagomycota</taxon>
        <taxon>Entomophthoromycotina</taxon>
        <taxon>Entomophthoromycetes</taxon>
        <taxon>Entomophthorales</taxon>
        <taxon>Ancylistaceae</taxon>
        <taxon>Conidiobolus</taxon>
    </lineage>
</organism>
<dbReference type="AlphaFoldDB" id="A0A137NTB9"/>
<dbReference type="Proteomes" id="UP000070444">
    <property type="component" value="Unassembled WGS sequence"/>
</dbReference>
<reference evidence="1 2" key="1">
    <citation type="journal article" date="2015" name="Genome Biol. Evol.">
        <title>Phylogenomic analyses indicate that early fungi evolved digesting cell walls of algal ancestors of land plants.</title>
        <authorList>
            <person name="Chang Y."/>
            <person name="Wang S."/>
            <person name="Sekimoto S."/>
            <person name="Aerts A.L."/>
            <person name="Choi C."/>
            <person name="Clum A."/>
            <person name="LaButti K.M."/>
            <person name="Lindquist E.A."/>
            <person name="Yee Ngan C."/>
            <person name="Ohm R.A."/>
            <person name="Salamov A.A."/>
            <person name="Grigoriev I.V."/>
            <person name="Spatafora J.W."/>
            <person name="Berbee M.L."/>
        </authorList>
    </citation>
    <scope>NUCLEOTIDE SEQUENCE [LARGE SCALE GENOMIC DNA]</scope>
    <source>
        <strain evidence="1 2">NRRL 28638</strain>
    </source>
</reference>
<dbReference type="EMBL" id="KQ964774">
    <property type="protein sequence ID" value="KXN66045.1"/>
    <property type="molecule type" value="Genomic_DNA"/>
</dbReference>
<gene>
    <name evidence="1" type="ORF">CONCODRAFT_12194</name>
</gene>
<sequence>MAKSLSYIETPIVVEEDTTGLDNNNYLSSPSYYQDIESGFGGDDEPSSYYEAPYYNHYRPYNDRRY</sequence>
<evidence type="ECO:0000313" key="2">
    <source>
        <dbReference type="Proteomes" id="UP000070444"/>
    </source>
</evidence>
<name>A0A137NTB9_CONC2</name>
<accession>A0A137NTB9</accession>
<proteinExistence type="predicted"/>
<evidence type="ECO:0000313" key="1">
    <source>
        <dbReference type="EMBL" id="KXN66045.1"/>
    </source>
</evidence>
<protein>
    <submittedName>
        <fullName evidence="1">Uncharacterized protein</fullName>
    </submittedName>
</protein>